<proteinExistence type="inferred from homology"/>
<evidence type="ECO:0000256" key="4">
    <source>
        <dbReference type="ARBA" id="ARBA00022729"/>
    </source>
</evidence>
<dbReference type="InterPro" id="IPR051398">
    <property type="entry name" value="Polysacch_Deacetylase"/>
</dbReference>
<reference evidence="7 8" key="1">
    <citation type="submission" date="2015-08" db="EMBL/GenBank/DDBJ databases">
        <title>Investigation of the bacterial diversity of lava forest soil.</title>
        <authorList>
            <person name="Lee J.S."/>
        </authorList>
    </citation>
    <scope>NUCLEOTIDE SEQUENCE [LARGE SCALE GENOMIC DNA]</scope>
    <source>
        <strain evidence="7 8">GJW-30</strain>
    </source>
</reference>
<evidence type="ECO:0000256" key="1">
    <source>
        <dbReference type="ARBA" id="ARBA00003236"/>
    </source>
</evidence>
<comment type="similarity">
    <text evidence="2">Belongs to the polysaccharide deacetylase family.</text>
</comment>
<dbReference type="Proteomes" id="UP000236884">
    <property type="component" value="Chromosome"/>
</dbReference>
<keyword evidence="8" id="KW-1185">Reference proteome</keyword>
<dbReference type="EMBL" id="AP014946">
    <property type="protein sequence ID" value="BAT60430.1"/>
    <property type="molecule type" value="Genomic_DNA"/>
</dbReference>
<evidence type="ECO:0000313" key="8">
    <source>
        <dbReference type="Proteomes" id="UP000236884"/>
    </source>
</evidence>
<dbReference type="OrthoDB" id="9782872at2"/>
<evidence type="ECO:0000313" key="7">
    <source>
        <dbReference type="EMBL" id="BAT60430.1"/>
    </source>
</evidence>
<dbReference type="KEGG" id="vgo:GJW-30_1_02971"/>
<dbReference type="InterPro" id="IPR011330">
    <property type="entry name" value="Glyco_hydro/deAcase_b/a-brl"/>
</dbReference>
<dbReference type="Pfam" id="PF01522">
    <property type="entry name" value="Polysacc_deac_1"/>
    <property type="match status" value="1"/>
</dbReference>
<evidence type="ECO:0000259" key="6">
    <source>
        <dbReference type="PROSITE" id="PS51677"/>
    </source>
</evidence>
<dbReference type="RefSeq" id="WP_096356623.1">
    <property type="nucleotide sequence ID" value="NZ_AP014946.1"/>
</dbReference>
<dbReference type="PROSITE" id="PS51677">
    <property type="entry name" value="NODB"/>
    <property type="match status" value="1"/>
</dbReference>
<comment type="function">
    <text evidence="1">Is involved in generating a small heat-stable compound (Nod), an acylated oligomer of N-acetylglucosamine, that stimulates mitosis in various plant protoplasts.</text>
</comment>
<gene>
    <name evidence="7" type="ORF">GJW-30_1_02971</name>
</gene>
<dbReference type="AlphaFoldDB" id="A0A0S3PX01"/>
<dbReference type="GO" id="GO:0005975">
    <property type="term" value="P:carbohydrate metabolic process"/>
    <property type="evidence" value="ECO:0007669"/>
    <property type="project" value="InterPro"/>
</dbReference>
<dbReference type="GO" id="GO:0016810">
    <property type="term" value="F:hydrolase activity, acting on carbon-nitrogen (but not peptide) bonds"/>
    <property type="evidence" value="ECO:0007669"/>
    <property type="project" value="InterPro"/>
</dbReference>
<keyword evidence="4" id="KW-0732">Signal</keyword>
<protein>
    <recommendedName>
        <fullName evidence="3">Chitooligosaccharide deacetylase</fullName>
    </recommendedName>
    <alternativeName>
        <fullName evidence="5">Nodulation protein B</fullName>
    </alternativeName>
</protein>
<evidence type="ECO:0000256" key="2">
    <source>
        <dbReference type="ARBA" id="ARBA00010973"/>
    </source>
</evidence>
<dbReference type="Gene3D" id="3.20.20.370">
    <property type="entry name" value="Glycoside hydrolase/deacetylase"/>
    <property type="match status" value="1"/>
</dbReference>
<evidence type="ECO:0000256" key="5">
    <source>
        <dbReference type="ARBA" id="ARBA00032976"/>
    </source>
</evidence>
<feature type="domain" description="NodB homology" evidence="6">
    <location>
        <begin position="92"/>
        <end position="341"/>
    </location>
</feature>
<dbReference type="PANTHER" id="PTHR34216:SF7">
    <property type="entry name" value="POLY-BETA-1,6-N-ACETYL-D-GLUCOSAMINE N-DEACETYLASE"/>
    <property type="match status" value="1"/>
</dbReference>
<sequence>MSLRHAAIKIGLESIAFTNAHRWFPSAAGRGVVFTLHHVRPETGRVYEPNAILSITPEFLDAAIVEAKQLGYRAVALHDLPALLADTANHEKFFAFTLDDGCRDNAEFAAPAFRKHDVPYTLFITKGFVERTHGMWWETVEELTRETDELRFDFGQGDETLDMHSTAAKTAAFRRFAAFVESINEDVAVARIDAAARAHGIDPLVIVARETMGVGELSALIRDPLASFGAHTVSHCNLARVSSERLRQEIGESAAGIQEWTGRMPTTLAYPYGWKRACGPREAEAARDAGLSVAVTTQPGVLKDQENSWRLLPRVSLNGLYQKPRYVRALLSGIPFQIPGA</sequence>
<dbReference type="InterPro" id="IPR002509">
    <property type="entry name" value="NODB_dom"/>
</dbReference>
<dbReference type="SUPFAM" id="SSF88713">
    <property type="entry name" value="Glycoside hydrolase/deacetylase"/>
    <property type="match status" value="1"/>
</dbReference>
<name>A0A0S3PX01_9BRAD</name>
<organism evidence="7 8">
    <name type="scientific">Variibacter gotjawalensis</name>
    <dbReference type="NCBI Taxonomy" id="1333996"/>
    <lineage>
        <taxon>Bacteria</taxon>
        <taxon>Pseudomonadati</taxon>
        <taxon>Pseudomonadota</taxon>
        <taxon>Alphaproteobacteria</taxon>
        <taxon>Hyphomicrobiales</taxon>
        <taxon>Nitrobacteraceae</taxon>
        <taxon>Variibacter</taxon>
    </lineage>
</organism>
<dbReference type="PANTHER" id="PTHR34216">
    <property type="match status" value="1"/>
</dbReference>
<evidence type="ECO:0000256" key="3">
    <source>
        <dbReference type="ARBA" id="ARBA00020071"/>
    </source>
</evidence>
<accession>A0A0S3PX01</accession>